<evidence type="ECO:0000256" key="1">
    <source>
        <dbReference type="ARBA" id="ARBA00005417"/>
    </source>
</evidence>
<evidence type="ECO:0000313" key="7">
    <source>
        <dbReference type="Proteomes" id="UP000824230"/>
    </source>
</evidence>
<organism evidence="6 7">
    <name type="scientific">Candidatus Blautia pullistercoris</name>
    <dbReference type="NCBI Taxonomy" id="2838499"/>
    <lineage>
        <taxon>Bacteria</taxon>
        <taxon>Bacillati</taxon>
        <taxon>Bacillota</taxon>
        <taxon>Clostridia</taxon>
        <taxon>Lachnospirales</taxon>
        <taxon>Lachnospiraceae</taxon>
        <taxon>Blautia</taxon>
    </lineage>
</organism>
<dbReference type="InterPro" id="IPR003593">
    <property type="entry name" value="AAA+_ATPase"/>
</dbReference>
<keyword evidence="3" id="KW-0547">Nucleotide-binding</keyword>
<dbReference type="SMART" id="SM00382">
    <property type="entry name" value="AAA"/>
    <property type="match status" value="1"/>
</dbReference>
<gene>
    <name evidence="6" type="ORF">H9738_07580</name>
</gene>
<dbReference type="CDD" id="cd03220">
    <property type="entry name" value="ABC_KpsT_Wzt"/>
    <property type="match status" value="1"/>
</dbReference>
<dbReference type="PANTHER" id="PTHR46743:SF2">
    <property type="entry name" value="TEICHOIC ACIDS EXPORT ATP-BINDING PROTEIN TAGH"/>
    <property type="match status" value="1"/>
</dbReference>
<dbReference type="PROSITE" id="PS50893">
    <property type="entry name" value="ABC_TRANSPORTER_2"/>
    <property type="match status" value="1"/>
</dbReference>
<dbReference type="SUPFAM" id="SSF52540">
    <property type="entry name" value="P-loop containing nucleoside triphosphate hydrolases"/>
    <property type="match status" value="1"/>
</dbReference>
<dbReference type="AlphaFoldDB" id="A0A9D1VLM4"/>
<dbReference type="GO" id="GO:0016020">
    <property type="term" value="C:membrane"/>
    <property type="evidence" value="ECO:0007669"/>
    <property type="project" value="InterPro"/>
</dbReference>
<accession>A0A9D1VLM4</accession>
<dbReference type="PANTHER" id="PTHR46743">
    <property type="entry name" value="TEICHOIC ACIDS EXPORT ATP-BINDING PROTEIN TAGH"/>
    <property type="match status" value="1"/>
</dbReference>
<comment type="similarity">
    <text evidence="1">Belongs to the ABC transporter superfamily.</text>
</comment>
<feature type="domain" description="ABC transporter" evidence="5">
    <location>
        <begin position="32"/>
        <end position="252"/>
    </location>
</feature>
<dbReference type="Pfam" id="PF00005">
    <property type="entry name" value="ABC_tran"/>
    <property type="match status" value="1"/>
</dbReference>
<dbReference type="GO" id="GO:0140359">
    <property type="term" value="F:ABC-type transporter activity"/>
    <property type="evidence" value="ECO:0007669"/>
    <property type="project" value="InterPro"/>
</dbReference>
<reference evidence="6" key="1">
    <citation type="journal article" date="2021" name="PeerJ">
        <title>Extensive microbial diversity within the chicken gut microbiome revealed by metagenomics and culture.</title>
        <authorList>
            <person name="Gilroy R."/>
            <person name="Ravi A."/>
            <person name="Getino M."/>
            <person name="Pursley I."/>
            <person name="Horton D.L."/>
            <person name="Alikhan N.F."/>
            <person name="Baker D."/>
            <person name="Gharbi K."/>
            <person name="Hall N."/>
            <person name="Watson M."/>
            <person name="Adriaenssens E.M."/>
            <person name="Foster-Nyarko E."/>
            <person name="Jarju S."/>
            <person name="Secka A."/>
            <person name="Antonio M."/>
            <person name="Oren A."/>
            <person name="Chaudhuri R.R."/>
            <person name="La Ragione R."/>
            <person name="Hildebrand F."/>
            <person name="Pallen M.J."/>
        </authorList>
    </citation>
    <scope>NUCLEOTIDE SEQUENCE</scope>
    <source>
        <strain evidence="6">ChiHjej12B11-1927</strain>
    </source>
</reference>
<dbReference type="EMBL" id="DXFG01000151">
    <property type="protein sequence ID" value="HIX37712.1"/>
    <property type="molecule type" value="Genomic_DNA"/>
</dbReference>
<dbReference type="GO" id="GO:0005524">
    <property type="term" value="F:ATP binding"/>
    <property type="evidence" value="ECO:0007669"/>
    <property type="project" value="UniProtKB-KW"/>
</dbReference>
<keyword evidence="4 6" id="KW-0067">ATP-binding</keyword>
<dbReference type="GO" id="GO:0016887">
    <property type="term" value="F:ATP hydrolysis activity"/>
    <property type="evidence" value="ECO:0007669"/>
    <property type="project" value="InterPro"/>
</dbReference>
<evidence type="ECO:0000259" key="5">
    <source>
        <dbReference type="PROSITE" id="PS50893"/>
    </source>
</evidence>
<protein>
    <submittedName>
        <fullName evidence="6">ABC transporter ATP-binding protein</fullName>
    </submittedName>
</protein>
<sequence length="254" mass="28275">MEKGRPVISVKNVSMEFQVPLEGSSSLKEYLIKVFTGKNSSRTLKALKNIWLEVYEGEILGIIGTNGSGKSTLLKIISGALTPTRGRVETEEENIQLLTLGTGFDRELTARENVFLNGALLGYSRSFLKEKYPDIVRFAELEGFMEQKIKNFSSGMVSRLGFAVAAAWENPGILILDEVLSVGDVFFKEKSTARIRELMEKGRAVLIVSHSTDTILRNCTRALWIEKGVQKLTGSPKEVCQAYLDYGRKRGVDE</sequence>
<proteinExistence type="inferred from homology"/>
<dbReference type="InterPro" id="IPR050683">
    <property type="entry name" value="Bact_Polysacc_Export_ATP-bd"/>
</dbReference>
<evidence type="ECO:0000256" key="3">
    <source>
        <dbReference type="ARBA" id="ARBA00022741"/>
    </source>
</evidence>
<evidence type="ECO:0000313" key="6">
    <source>
        <dbReference type="EMBL" id="HIX37712.1"/>
    </source>
</evidence>
<dbReference type="InterPro" id="IPR027417">
    <property type="entry name" value="P-loop_NTPase"/>
</dbReference>
<dbReference type="InterPro" id="IPR015860">
    <property type="entry name" value="ABC_transpr_TagH-like"/>
</dbReference>
<name>A0A9D1VLM4_9FIRM</name>
<evidence type="ECO:0000256" key="4">
    <source>
        <dbReference type="ARBA" id="ARBA00022840"/>
    </source>
</evidence>
<evidence type="ECO:0000256" key="2">
    <source>
        <dbReference type="ARBA" id="ARBA00022448"/>
    </source>
</evidence>
<dbReference type="InterPro" id="IPR003439">
    <property type="entry name" value="ABC_transporter-like_ATP-bd"/>
</dbReference>
<dbReference type="Gene3D" id="3.40.50.300">
    <property type="entry name" value="P-loop containing nucleotide triphosphate hydrolases"/>
    <property type="match status" value="1"/>
</dbReference>
<reference evidence="6" key="2">
    <citation type="submission" date="2021-04" db="EMBL/GenBank/DDBJ databases">
        <authorList>
            <person name="Gilroy R."/>
        </authorList>
    </citation>
    <scope>NUCLEOTIDE SEQUENCE</scope>
    <source>
        <strain evidence="6">ChiHjej12B11-1927</strain>
    </source>
</reference>
<dbReference type="Proteomes" id="UP000824230">
    <property type="component" value="Unassembled WGS sequence"/>
</dbReference>
<keyword evidence="2" id="KW-0813">Transport</keyword>
<comment type="caution">
    <text evidence="6">The sequence shown here is derived from an EMBL/GenBank/DDBJ whole genome shotgun (WGS) entry which is preliminary data.</text>
</comment>